<dbReference type="SUPFAM" id="SSF53335">
    <property type="entry name" value="S-adenosyl-L-methionine-dependent methyltransferases"/>
    <property type="match status" value="1"/>
</dbReference>
<dbReference type="GO" id="GO:0008171">
    <property type="term" value="F:O-methyltransferase activity"/>
    <property type="evidence" value="ECO:0007669"/>
    <property type="project" value="InterPro"/>
</dbReference>
<dbReference type="GO" id="GO:0032259">
    <property type="term" value="P:methylation"/>
    <property type="evidence" value="ECO:0007669"/>
    <property type="project" value="UniProtKB-KW"/>
</dbReference>
<keyword evidence="3" id="KW-0949">S-adenosyl-L-methionine</keyword>
<dbReference type="InterPro" id="IPR036388">
    <property type="entry name" value="WH-like_DNA-bd_sf"/>
</dbReference>
<dbReference type="AlphaFoldDB" id="A0A8H7DLY8"/>
<dbReference type="Gene3D" id="1.10.10.10">
    <property type="entry name" value="Winged helix-like DNA-binding domain superfamily/Winged helix DNA-binding domain"/>
    <property type="match status" value="1"/>
</dbReference>
<organism evidence="5 6">
    <name type="scientific">Mycena sanguinolenta</name>
    <dbReference type="NCBI Taxonomy" id="230812"/>
    <lineage>
        <taxon>Eukaryota</taxon>
        <taxon>Fungi</taxon>
        <taxon>Dikarya</taxon>
        <taxon>Basidiomycota</taxon>
        <taxon>Agaricomycotina</taxon>
        <taxon>Agaricomycetes</taxon>
        <taxon>Agaricomycetidae</taxon>
        <taxon>Agaricales</taxon>
        <taxon>Marasmiineae</taxon>
        <taxon>Mycenaceae</taxon>
        <taxon>Mycena</taxon>
    </lineage>
</organism>
<dbReference type="Pfam" id="PF00891">
    <property type="entry name" value="Methyltransf_2"/>
    <property type="match status" value="1"/>
</dbReference>
<keyword evidence="6" id="KW-1185">Reference proteome</keyword>
<proteinExistence type="predicted"/>
<evidence type="ECO:0000313" key="6">
    <source>
        <dbReference type="Proteomes" id="UP000623467"/>
    </source>
</evidence>
<keyword evidence="1 5" id="KW-0489">Methyltransferase</keyword>
<evidence type="ECO:0000256" key="3">
    <source>
        <dbReference type="ARBA" id="ARBA00022691"/>
    </source>
</evidence>
<evidence type="ECO:0000313" key="5">
    <source>
        <dbReference type="EMBL" id="KAF7377233.1"/>
    </source>
</evidence>
<evidence type="ECO:0000256" key="2">
    <source>
        <dbReference type="ARBA" id="ARBA00022679"/>
    </source>
</evidence>
<dbReference type="PANTHER" id="PTHR43712:SF2">
    <property type="entry name" value="O-METHYLTRANSFERASE CICE"/>
    <property type="match status" value="1"/>
</dbReference>
<dbReference type="EMBL" id="JACAZH010000001">
    <property type="protein sequence ID" value="KAF7377233.1"/>
    <property type="molecule type" value="Genomic_DNA"/>
</dbReference>
<dbReference type="SUPFAM" id="SSF46785">
    <property type="entry name" value="Winged helix' DNA-binding domain"/>
    <property type="match status" value="1"/>
</dbReference>
<dbReference type="OrthoDB" id="2410195at2759"/>
<evidence type="ECO:0000256" key="1">
    <source>
        <dbReference type="ARBA" id="ARBA00022603"/>
    </source>
</evidence>
<dbReference type="Gene3D" id="3.40.50.150">
    <property type="entry name" value="Vaccinia Virus protein VP39"/>
    <property type="match status" value="1"/>
</dbReference>
<dbReference type="InterPro" id="IPR001077">
    <property type="entry name" value="COMT_C"/>
</dbReference>
<dbReference type="InterPro" id="IPR036390">
    <property type="entry name" value="WH_DNA-bd_sf"/>
</dbReference>
<dbReference type="Proteomes" id="UP000623467">
    <property type="component" value="Unassembled WGS sequence"/>
</dbReference>
<comment type="caution">
    <text evidence="5">The sequence shown here is derived from an EMBL/GenBank/DDBJ whole genome shotgun (WGS) entry which is preliminary data.</text>
</comment>
<dbReference type="InterPro" id="IPR016461">
    <property type="entry name" value="COMT-like"/>
</dbReference>
<dbReference type="InterPro" id="IPR029063">
    <property type="entry name" value="SAM-dependent_MTases_sf"/>
</dbReference>
<feature type="domain" description="O-methyltransferase C-terminal" evidence="4">
    <location>
        <begin position="186"/>
        <end position="436"/>
    </location>
</feature>
<accession>A0A8H7DLY8</accession>
<keyword evidence="2 5" id="KW-0808">Transferase</keyword>
<dbReference type="PROSITE" id="PS51683">
    <property type="entry name" value="SAM_OMT_II"/>
    <property type="match status" value="1"/>
</dbReference>
<name>A0A8H7DLY8_9AGAR</name>
<reference evidence="5" key="1">
    <citation type="submission" date="2020-05" db="EMBL/GenBank/DDBJ databases">
        <title>Mycena genomes resolve the evolution of fungal bioluminescence.</title>
        <authorList>
            <person name="Tsai I.J."/>
        </authorList>
    </citation>
    <scope>NUCLEOTIDE SEQUENCE</scope>
    <source>
        <strain evidence="5">160909Yilan</strain>
    </source>
</reference>
<dbReference type="PANTHER" id="PTHR43712">
    <property type="entry name" value="PUTATIVE (AFU_ORTHOLOGUE AFUA_4G14580)-RELATED"/>
    <property type="match status" value="1"/>
</dbReference>
<evidence type="ECO:0000259" key="4">
    <source>
        <dbReference type="Pfam" id="PF00891"/>
    </source>
</evidence>
<protein>
    <submittedName>
        <fullName evidence="5">S-adenosyl-L-methionine-dependent methyltransferase</fullName>
    </submittedName>
</protein>
<gene>
    <name evidence="5" type="ORF">MSAN_00143500</name>
</gene>
<sequence>MTTPIRQLLALITKSVETIEVACQSSGTTVPDLRTPFTPPSEDFRANPEAAEAARIIAAAALQLEAIVTPPFCHFVPIVNPPHCEFVWNRTSRRSYGLHVKDIAAKNGQDPEKLARFLRYLATHHVFREISPNVFGHTRISSMLDTHKSSAEIFADPEHKHDGTGGFPALLAHFMDETFKASAYAWETLSDPTTRSSGDPTECPFSRAIGRPEGLWTYFARPEGQFQQHRFNIAMQAAKPETILNGMPYDWGSLSPGSLVVDVGGGVGTLSLTLAAQFPQLKFVVQDQENVIEQGKKVWNEKMPNAISSGQVTLQDLCDSVHDFFTPQPQTGAAVYLMKFILHDWSTEYCIKILTQLSEAAAPTSTLLLLERLLPLAVHDPETSEDGLQEAPEPLLANYGGANDRGYMADFVMFLMFNSQERTRKQFTDLLTRTGWEFVGVHRRPGGSGEIQCIEAKKAAAP</sequence>